<proteinExistence type="predicted"/>
<dbReference type="Pfam" id="PF11903">
    <property type="entry name" value="ParD_like"/>
    <property type="match status" value="1"/>
</dbReference>
<comment type="caution">
    <text evidence="1">The sequence shown here is derived from an EMBL/GenBank/DDBJ whole genome shotgun (WGS) entry which is preliminary data.</text>
</comment>
<sequence length="128" mass="13939">MPRSTDKVTRFDADLVDSAITEGRRQQRTGRQQLEHWARVGRAVTGYETAGVAKVQAALGGTRSVADLSDDEGRAFNAEMRARISESLADADYRGTLAARGVTTVALDDDGRVVEYRPDGTTRVVEPE</sequence>
<organism evidence="1 2">
    <name type="scientific">Gordonia sesuvii</name>
    <dbReference type="NCBI Taxonomy" id="3116777"/>
    <lineage>
        <taxon>Bacteria</taxon>
        <taxon>Bacillati</taxon>
        <taxon>Actinomycetota</taxon>
        <taxon>Actinomycetes</taxon>
        <taxon>Mycobacteriales</taxon>
        <taxon>Gordoniaceae</taxon>
        <taxon>Gordonia</taxon>
    </lineage>
</organism>
<dbReference type="Proteomes" id="UP001347146">
    <property type="component" value="Unassembled WGS sequence"/>
</dbReference>
<accession>A0ABU7MAV8</accession>
<evidence type="ECO:0000313" key="1">
    <source>
        <dbReference type="EMBL" id="MEE3850234.1"/>
    </source>
</evidence>
<dbReference type="InterPro" id="IPR021831">
    <property type="entry name" value="ParD-like"/>
</dbReference>
<name>A0ABU7MAV8_9ACTN</name>
<dbReference type="RefSeq" id="WP_330431909.1">
    <property type="nucleotide sequence ID" value="NZ_JAZDUF010000002.1"/>
</dbReference>
<reference evidence="1 2" key="1">
    <citation type="submission" date="2024-01" db="EMBL/GenBank/DDBJ databases">
        <title>Draft genome sequence of Gordonia sp. LSe1-13.</title>
        <authorList>
            <person name="Suphannarot A."/>
            <person name="Mingma R."/>
        </authorList>
    </citation>
    <scope>NUCLEOTIDE SEQUENCE [LARGE SCALE GENOMIC DNA]</scope>
    <source>
        <strain evidence="1 2">LSe1-13</strain>
    </source>
</reference>
<evidence type="ECO:0000313" key="2">
    <source>
        <dbReference type="Proteomes" id="UP001347146"/>
    </source>
</evidence>
<protein>
    <recommendedName>
        <fullName evidence="3">ParD-like antitoxin of type II toxin-antitoxin system</fullName>
    </recommendedName>
</protein>
<dbReference type="EMBL" id="JAZDUF010000002">
    <property type="protein sequence ID" value="MEE3850234.1"/>
    <property type="molecule type" value="Genomic_DNA"/>
</dbReference>
<keyword evidence="2" id="KW-1185">Reference proteome</keyword>
<gene>
    <name evidence="1" type="ORF">VZC37_07805</name>
</gene>
<evidence type="ECO:0008006" key="3">
    <source>
        <dbReference type="Google" id="ProtNLM"/>
    </source>
</evidence>